<evidence type="ECO:0000256" key="1">
    <source>
        <dbReference type="ARBA" id="ARBA00023002"/>
    </source>
</evidence>
<keyword evidence="3" id="KW-0503">Monooxygenase</keyword>
<organism evidence="3 4">
    <name type="scientific">Actinopolyspora xinjiangensis</name>
    <dbReference type="NCBI Taxonomy" id="405564"/>
    <lineage>
        <taxon>Bacteria</taxon>
        <taxon>Bacillati</taxon>
        <taxon>Actinomycetota</taxon>
        <taxon>Actinomycetes</taxon>
        <taxon>Actinopolysporales</taxon>
        <taxon>Actinopolysporaceae</taxon>
        <taxon>Actinopolyspora</taxon>
    </lineage>
</organism>
<dbReference type="SUPFAM" id="SSF51679">
    <property type="entry name" value="Bacterial luciferase-like"/>
    <property type="match status" value="1"/>
</dbReference>
<evidence type="ECO:0000313" key="3">
    <source>
        <dbReference type="EMBL" id="SDP74827.1"/>
    </source>
</evidence>
<dbReference type="Pfam" id="PF00296">
    <property type="entry name" value="Bac_luciferase"/>
    <property type="match status" value="1"/>
</dbReference>
<proteinExistence type="predicted"/>
<dbReference type="CDD" id="cd01097">
    <property type="entry name" value="Tetrahydromethanopterin_reductase"/>
    <property type="match status" value="1"/>
</dbReference>
<evidence type="ECO:0000313" key="4">
    <source>
        <dbReference type="Proteomes" id="UP000199497"/>
    </source>
</evidence>
<dbReference type="InterPro" id="IPR050564">
    <property type="entry name" value="F420-G6PD/mer"/>
</dbReference>
<name>A0A1H0V8V8_9ACTN</name>
<dbReference type="AlphaFoldDB" id="A0A1H0V8V8"/>
<protein>
    <submittedName>
        <fullName evidence="3">Flavin-dependent oxidoreductase, luciferase family (Includes alkanesulfonate monooxygenase SsuD and methylene tetrahydromethanopterin reductase)</fullName>
    </submittedName>
</protein>
<dbReference type="Proteomes" id="UP000199497">
    <property type="component" value="Unassembled WGS sequence"/>
</dbReference>
<evidence type="ECO:0000259" key="2">
    <source>
        <dbReference type="Pfam" id="PF00296"/>
    </source>
</evidence>
<dbReference type="InterPro" id="IPR036661">
    <property type="entry name" value="Luciferase-like_sf"/>
</dbReference>
<dbReference type="InterPro" id="IPR011251">
    <property type="entry name" value="Luciferase-like_dom"/>
</dbReference>
<dbReference type="EMBL" id="FNJR01000008">
    <property type="protein sequence ID" value="SDP74827.1"/>
    <property type="molecule type" value="Genomic_DNA"/>
</dbReference>
<dbReference type="STRING" id="405564.SAMN04487905_10889"/>
<reference evidence="4" key="1">
    <citation type="submission" date="2016-10" db="EMBL/GenBank/DDBJ databases">
        <authorList>
            <person name="Varghese N."/>
            <person name="Submissions S."/>
        </authorList>
    </citation>
    <scope>NUCLEOTIDE SEQUENCE [LARGE SCALE GENOMIC DNA]</scope>
    <source>
        <strain evidence="4">DSM 46732</strain>
    </source>
</reference>
<feature type="domain" description="Luciferase-like" evidence="2">
    <location>
        <begin position="24"/>
        <end position="295"/>
    </location>
</feature>
<dbReference type="PANTHER" id="PTHR43244:SF1">
    <property type="entry name" value="5,10-METHYLENETETRAHYDROMETHANOPTERIN REDUCTASE"/>
    <property type="match status" value="1"/>
</dbReference>
<sequence length="327" mass="35695">MDPRPVRRSDCSVIYPSSPVDPVELKTFSSFVELAGMHRFYCGQGMIFEPHTAFARLIAQGNTTPLGTAVNLMPLRHPVTAAMHARELAVFSKAPYVAGLGLGSRQFNEAMTGSWPASPLTYVREYATIVRDLVSGKKVDHQGRYFSVRAKLNPDLDYRVDLGLGVLRPRMTELAGELADVAISWLTPPEYCAERLLPALARGAAGRESPPRLATVVNVALDRPGRDPVELALAGLGGHLAAPHYGDTLKRAGYNVIIGDRDHNAAEIVREGLYVYGSATEIAERLSHWLRAGVTEILLNVSGVYFQHGPVEALQDLQEITDALDEQ</sequence>
<dbReference type="GO" id="GO:0016705">
    <property type="term" value="F:oxidoreductase activity, acting on paired donors, with incorporation or reduction of molecular oxygen"/>
    <property type="evidence" value="ECO:0007669"/>
    <property type="project" value="InterPro"/>
</dbReference>
<keyword evidence="1" id="KW-0560">Oxidoreductase</keyword>
<dbReference type="PANTHER" id="PTHR43244">
    <property type="match status" value="1"/>
</dbReference>
<dbReference type="GO" id="GO:0004497">
    <property type="term" value="F:monooxygenase activity"/>
    <property type="evidence" value="ECO:0007669"/>
    <property type="project" value="UniProtKB-KW"/>
</dbReference>
<accession>A0A1H0V8V8</accession>
<dbReference type="Gene3D" id="3.20.20.30">
    <property type="entry name" value="Luciferase-like domain"/>
    <property type="match status" value="1"/>
</dbReference>
<keyword evidence="4" id="KW-1185">Reference proteome</keyword>
<gene>
    <name evidence="3" type="ORF">SAMN04487905_10889</name>
</gene>